<protein>
    <recommendedName>
        <fullName evidence="3">NF-kappa-B-activating protein C-terminal domain-containing protein</fullName>
    </recommendedName>
</protein>
<dbReference type="GO" id="GO:0005634">
    <property type="term" value="C:nucleus"/>
    <property type="evidence" value="ECO:0007669"/>
    <property type="project" value="TreeGrafter"/>
</dbReference>
<reference evidence="4" key="1">
    <citation type="journal article" date="2020" name="Nat. Commun.">
        <title>Large-scale genome sequencing of mycorrhizal fungi provides insights into the early evolution of symbiotic traits.</title>
        <authorList>
            <person name="Miyauchi S."/>
            <person name="Kiss E."/>
            <person name="Kuo A."/>
            <person name="Drula E."/>
            <person name="Kohler A."/>
            <person name="Sanchez-Garcia M."/>
            <person name="Morin E."/>
            <person name="Andreopoulos B."/>
            <person name="Barry K.W."/>
            <person name="Bonito G."/>
            <person name="Buee M."/>
            <person name="Carver A."/>
            <person name="Chen C."/>
            <person name="Cichocki N."/>
            <person name="Clum A."/>
            <person name="Culley D."/>
            <person name="Crous P.W."/>
            <person name="Fauchery L."/>
            <person name="Girlanda M."/>
            <person name="Hayes R.D."/>
            <person name="Keri Z."/>
            <person name="LaButti K."/>
            <person name="Lipzen A."/>
            <person name="Lombard V."/>
            <person name="Magnuson J."/>
            <person name="Maillard F."/>
            <person name="Murat C."/>
            <person name="Nolan M."/>
            <person name="Ohm R.A."/>
            <person name="Pangilinan J."/>
            <person name="Pereira M.F."/>
            <person name="Perotto S."/>
            <person name="Peter M."/>
            <person name="Pfister S."/>
            <person name="Riley R."/>
            <person name="Sitrit Y."/>
            <person name="Stielow J.B."/>
            <person name="Szollosi G."/>
            <person name="Zifcakova L."/>
            <person name="Stursova M."/>
            <person name="Spatafora J.W."/>
            <person name="Tedersoo L."/>
            <person name="Vaario L.M."/>
            <person name="Yamada A."/>
            <person name="Yan M."/>
            <person name="Wang P."/>
            <person name="Xu J."/>
            <person name="Bruns T."/>
            <person name="Baldrian P."/>
            <person name="Vilgalys R."/>
            <person name="Dunand C."/>
            <person name="Henrissat B."/>
            <person name="Grigoriev I.V."/>
            <person name="Hibbett D."/>
            <person name="Nagy L.G."/>
            <person name="Martin F.M."/>
        </authorList>
    </citation>
    <scope>NUCLEOTIDE SEQUENCE</scope>
    <source>
        <strain evidence="4">UP504</strain>
    </source>
</reference>
<dbReference type="EMBL" id="MU129073">
    <property type="protein sequence ID" value="KAF9507741.1"/>
    <property type="molecule type" value="Genomic_DNA"/>
</dbReference>
<feature type="compositionally biased region" description="Basic and acidic residues" evidence="2">
    <location>
        <begin position="32"/>
        <end position="62"/>
    </location>
</feature>
<dbReference type="Proteomes" id="UP000886523">
    <property type="component" value="Unassembled WGS sequence"/>
</dbReference>
<dbReference type="OrthoDB" id="273141at2759"/>
<evidence type="ECO:0000256" key="2">
    <source>
        <dbReference type="SAM" id="MobiDB-lite"/>
    </source>
</evidence>
<evidence type="ECO:0000313" key="4">
    <source>
        <dbReference type="EMBL" id="KAF9507741.1"/>
    </source>
</evidence>
<proteinExistence type="inferred from homology"/>
<organism evidence="4 5">
    <name type="scientific">Hydnum rufescens UP504</name>
    <dbReference type="NCBI Taxonomy" id="1448309"/>
    <lineage>
        <taxon>Eukaryota</taxon>
        <taxon>Fungi</taxon>
        <taxon>Dikarya</taxon>
        <taxon>Basidiomycota</taxon>
        <taxon>Agaricomycotina</taxon>
        <taxon>Agaricomycetes</taxon>
        <taxon>Cantharellales</taxon>
        <taxon>Hydnaceae</taxon>
        <taxon>Hydnum</taxon>
    </lineage>
</organism>
<feature type="compositionally biased region" description="Basic and acidic residues" evidence="2">
    <location>
        <begin position="127"/>
        <end position="138"/>
    </location>
</feature>
<gene>
    <name evidence="4" type="ORF">BS47DRAFT_1373810</name>
</gene>
<feature type="domain" description="NF-kappa-B-activating protein C-terminal" evidence="3">
    <location>
        <begin position="315"/>
        <end position="415"/>
    </location>
</feature>
<dbReference type="PANTHER" id="PTHR13087:SF0">
    <property type="entry name" value="NFKB ACTIVATING PROTEIN LIKE"/>
    <property type="match status" value="1"/>
</dbReference>
<dbReference type="InterPro" id="IPR040466">
    <property type="entry name" value="NKAP"/>
</dbReference>
<dbReference type="GO" id="GO:0003682">
    <property type="term" value="F:chromatin binding"/>
    <property type="evidence" value="ECO:0007669"/>
    <property type="project" value="InterPro"/>
</dbReference>
<dbReference type="Pfam" id="PF06047">
    <property type="entry name" value="Nkap_C"/>
    <property type="match status" value="1"/>
</dbReference>
<name>A0A9P6DMA3_9AGAM</name>
<comment type="caution">
    <text evidence="4">The sequence shown here is derived from an EMBL/GenBank/DDBJ whole genome shotgun (WGS) entry which is preliminary data.</text>
</comment>
<sequence>MSLVHPSRLANIPRSTRTDQRRRSRSRSPPSRGDRYGGREGDVQRSRRDDESRDHPRERDGRASPSYADFGRSEPTTSGTAGAGTGTPRVEGSMYPPRNTGSAGPPVGGGYRTDRGGYRGNGGADWAESRRQIREKSTKSIWPPSPKEPVRDESPSRPKSSRRHKRSRSTESDTESSEEDRRERERRRRKKHSSRHHRSSKQTSKHSKSSRHRSSRHRDDDSDSASDAPSRSHGRHKAEERESSPDEEVWVEKPAESAIAKLIAEVPPTIGPSLTAATATASFTNTNKEVATIDDDDGEVGPMPLVKSDGRVDERAYGGALLRGEGSAMAAFVQNNERIPRRGEIGLTSEEIERFEAAGYVMSGSRHRRMNAVRMRKENQVISAEEKRGILKMQKEEKEKREGLIVGGFKEMLQEKLKGAPGKK</sequence>
<evidence type="ECO:0000259" key="3">
    <source>
        <dbReference type="Pfam" id="PF06047"/>
    </source>
</evidence>
<feature type="compositionally biased region" description="Basic and acidic residues" evidence="2">
    <location>
        <begin position="237"/>
        <end position="252"/>
    </location>
</feature>
<accession>A0A9P6DMA3</accession>
<keyword evidence="5" id="KW-1185">Reference proteome</keyword>
<dbReference type="GO" id="GO:0010468">
    <property type="term" value="P:regulation of gene expression"/>
    <property type="evidence" value="ECO:0007669"/>
    <property type="project" value="TreeGrafter"/>
</dbReference>
<evidence type="ECO:0000313" key="5">
    <source>
        <dbReference type="Proteomes" id="UP000886523"/>
    </source>
</evidence>
<comment type="similarity">
    <text evidence="1">Belongs to the NKAP family.</text>
</comment>
<feature type="compositionally biased region" description="Basic residues" evidence="2">
    <location>
        <begin position="184"/>
        <end position="216"/>
    </location>
</feature>
<dbReference type="AlphaFoldDB" id="A0A9P6DMA3"/>
<dbReference type="InterPro" id="IPR009269">
    <property type="entry name" value="NKAP_C"/>
</dbReference>
<dbReference type="PANTHER" id="PTHR13087">
    <property type="entry name" value="NF-KAPPA B ACTIVATING PROTEIN"/>
    <property type="match status" value="1"/>
</dbReference>
<feature type="region of interest" description="Disordered" evidence="2">
    <location>
        <begin position="279"/>
        <end position="309"/>
    </location>
</feature>
<feature type="region of interest" description="Disordered" evidence="2">
    <location>
        <begin position="1"/>
        <end position="252"/>
    </location>
</feature>
<evidence type="ECO:0000256" key="1">
    <source>
        <dbReference type="ARBA" id="ARBA00009313"/>
    </source>
</evidence>